<dbReference type="OrthoDB" id="3286086at2"/>
<evidence type="ECO:0000313" key="1">
    <source>
        <dbReference type="EMBL" id="KAA0022242.1"/>
    </source>
</evidence>
<dbReference type="RefSeq" id="WP_149431003.1">
    <property type="nucleotide sequence ID" value="NZ_VLNY01000006.1"/>
</dbReference>
<comment type="caution">
    <text evidence="1">The sequence shown here is derived from an EMBL/GenBank/DDBJ whole genome shotgun (WGS) entry which is preliminary data.</text>
</comment>
<evidence type="ECO:0008006" key="3">
    <source>
        <dbReference type="Google" id="ProtNLM"/>
    </source>
</evidence>
<organism evidence="1 2">
    <name type="scientific">Antrihabitans cavernicola</name>
    <dbReference type="NCBI Taxonomy" id="2495913"/>
    <lineage>
        <taxon>Bacteria</taxon>
        <taxon>Bacillati</taxon>
        <taxon>Actinomycetota</taxon>
        <taxon>Actinomycetes</taxon>
        <taxon>Mycobacteriales</taxon>
        <taxon>Nocardiaceae</taxon>
        <taxon>Antrihabitans</taxon>
    </lineage>
</organism>
<evidence type="ECO:0000313" key="2">
    <source>
        <dbReference type="Proteomes" id="UP000322244"/>
    </source>
</evidence>
<dbReference type="AlphaFoldDB" id="A0A5A7SAM9"/>
<keyword evidence="2" id="KW-1185">Reference proteome</keyword>
<accession>A0A5A7SAM9</accession>
<dbReference type="SUPFAM" id="SSF48239">
    <property type="entry name" value="Terpenoid cyclases/Protein prenyltransferases"/>
    <property type="match status" value="1"/>
</dbReference>
<proteinExistence type="predicted"/>
<protein>
    <recommendedName>
        <fullName evidence="3">Prenyltransferase</fullName>
    </recommendedName>
</protein>
<sequence>MPIDLRAATDFMTTHARMIDRRRFDHVLGRGDVDATLAAVDAYRNSDGGYGWGLEPDLRAKESQPGGALHAFEVFAEIAPALTPRAAQLCDWLESVTLPDGGLPFALPIAEPAGCAPFWAQADPTTSSLQITSVIAANAHRVAAVDPAVADHPWLQRATEYSLQACRSVDEHTHAIELAFAVQFVSVVHDTYPEAPEILAHLGSFVPGDGIKQVAGGAADEVMRALDFAPMPGPGRKLFAPAVIDTELRRLADQQQDDGGWEVDFGSFSPAAALEWRGYATVRAVRSLQ</sequence>
<dbReference type="EMBL" id="VLNY01000006">
    <property type="protein sequence ID" value="KAA0022242.1"/>
    <property type="molecule type" value="Genomic_DNA"/>
</dbReference>
<dbReference type="Proteomes" id="UP000322244">
    <property type="component" value="Unassembled WGS sequence"/>
</dbReference>
<name>A0A5A7SAM9_9NOCA</name>
<reference evidence="1 2" key="1">
    <citation type="submission" date="2019-07" db="EMBL/GenBank/DDBJ databases">
        <title>Rhodococcus cavernicolus sp. nov., isolated from a cave.</title>
        <authorList>
            <person name="Lee S.D."/>
        </authorList>
    </citation>
    <scope>NUCLEOTIDE SEQUENCE [LARGE SCALE GENOMIC DNA]</scope>
    <source>
        <strain evidence="1 2">C1-24</strain>
    </source>
</reference>
<dbReference type="InterPro" id="IPR008930">
    <property type="entry name" value="Terpenoid_cyclase/PrenylTrfase"/>
</dbReference>
<gene>
    <name evidence="1" type="ORF">FOY51_14750</name>
</gene>